<evidence type="ECO:0000256" key="1">
    <source>
        <dbReference type="ARBA" id="ARBA00002274"/>
    </source>
</evidence>
<evidence type="ECO:0000256" key="9">
    <source>
        <dbReference type="ARBA" id="ARBA00022777"/>
    </source>
</evidence>
<evidence type="ECO:0000256" key="6">
    <source>
        <dbReference type="ARBA" id="ARBA00022556"/>
    </source>
</evidence>
<comment type="pathway">
    <text evidence="2 13">Glycolipid biosynthesis; lipid IV(A) biosynthesis; lipid IV(A) from (3R)-3-hydroxytetradecanoyl-[acyl-carrier-protein] and UDP-N-acetyl-alpha-D-glucosamine: step 6/6.</text>
</comment>
<dbReference type="Pfam" id="PF02606">
    <property type="entry name" value="LpxK"/>
    <property type="match status" value="1"/>
</dbReference>
<evidence type="ECO:0000256" key="12">
    <source>
        <dbReference type="ARBA" id="ARBA00029757"/>
    </source>
</evidence>
<keyword evidence="11 13" id="KW-0443">Lipid metabolism</keyword>
<dbReference type="NCBIfam" id="TIGR00682">
    <property type="entry name" value="lpxK"/>
    <property type="match status" value="1"/>
</dbReference>
<sequence length="374" mass="42042">MKKNMNIREYIYLLMTDKDNSFFASILKGIFYLASLLYLLALKINFYLMRNGIFKTVYLEAKVISVGNITLGGTGKTPLVELVSRIFIENAKKVAILTRGYKIAPGKSSMPAADEPELLRIRLPQADVLAGPDRVKTGRTAICNYGADVLILDDGFQYWRLSRDTDILAIDATNPYGNGNLLPRGILREPVANIVRAGIIVITKADAVSSQQVEKIINGIKSINPDAHIFTSTHGPEKIYEFANFEKMQIQPGQEENFPLEWLKDKKVLVVCGIGDPDYFVKTIESLGGVVGCSLFFQDHHPYVFGDLELITKKCRQAGVDSVLVTEKDMIKLRPLIQRHILGFESFKIRFLALGIKLRILENEQKFRELILSK</sequence>
<evidence type="ECO:0000256" key="11">
    <source>
        <dbReference type="ARBA" id="ARBA00023098"/>
    </source>
</evidence>
<evidence type="ECO:0000256" key="2">
    <source>
        <dbReference type="ARBA" id="ARBA00004870"/>
    </source>
</evidence>
<evidence type="ECO:0000313" key="15">
    <source>
        <dbReference type="EMBL" id="PIW66839.1"/>
    </source>
</evidence>
<dbReference type="Proteomes" id="UP000231267">
    <property type="component" value="Unassembled WGS sequence"/>
</dbReference>
<evidence type="ECO:0000256" key="4">
    <source>
        <dbReference type="ARBA" id="ARBA00016436"/>
    </source>
</evidence>
<keyword evidence="10 13" id="KW-0067">ATP-binding</keyword>
<dbReference type="InterPro" id="IPR027417">
    <property type="entry name" value="P-loop_NTPase"/>
</dbReference>
<evidence type="ECO:0000256" key="3">
    <source>
        <dbReference type="ARBA" id="ARBA00012071"/>
    </source>
</evidence>
<keyword evidence="8 13" id="KW-0547">Nucleotide-binding</keyword>
<dbReference type="SUPFAM" id="SSF52540">
    <property type="entry name" value="P-loop containing nucleoside triphosphate hydrolases"/>
    <property type="match status" value="1"/>
</dbReference>
<keyword evidence="6 13" id="KW-0441">Lipid A biosynthesis</keyword>
<dbReference type="GO" id="GO:0005524">
    <property type="term" value="F:ATP binding"/>
    <property type="evidence" value="ECO:0007669"/>
    <property type="project" value="UniProtKB-UniRule"/>
</dbReference>
<reference evidence="15 16" key="1">
    <citation type="submission" date="2017-09" db="EMBL/GenBank/DDBJ databases">
        <title>Depth-based differentiation of microbial function through sediment-hosted aquifers and enrichment of novel symbionts in the deep terrestrial subsurface.</title>
        <authorList>
            <person name="Probst A.J."/>
            <person name="Ladd B."/>
            <person name="Jarett J.K."/>
            <person name="Geller-Mcgrath D.E."/>
            <person name="Sieber C.M."/>
            <person name="Emerson J.B."/>
            <person name="Anantharaman K."/>
            <person name="Thomas B.C."/>
            <person name="Malmstrom R."/>
            <person name="Stieglmeier M."/>
            <person name="Klingl A."/>
            <person name="Woyke T."/>
            <person name="Ryan C.M."/>
            <person name="Banfield J.F."/>
        </authorList>
    </citation>
    <scope>NUCLEOTIDE SEQUENCE [LARGE SCALE GENOMIC DNA]</scope>
    <source>
        <strain evidence="15">CG12_big_fil_rev_8_21_14_0_65_43_15</strain>
    </source>
</reference>
<evidence type="ECO:0000256" key="14">
    <source>
        <dbReference type="SAM" id="Phobius"/>
    </source>
</evidence>
<keyword evidence="7 13" id="KW-0808">Transferase</keyword>
<keyword evidence="14" id="KW-0812">Transmembrane</keyword>
<comment type="catalytic activity">
    <reaction evidence="13">
        <text>a lipid A disaccharide + ATP = a lipid IVA + ADP + H(+)</text>
        <dbReference type="Rhea" id="RHEA:67840"/>
        <dbReference type="ChEBI" id="CHEBI:15378"/>
        <dbReference type="ChEBI" id="CHEBI:30616"/>
        <dbReference type="ChEBI" id="CHEBI:176343"/>
        <dbReference type="ChEBI" id="CHEBI:176425"/>
        <dbReference type="ChEBI" id="CHEBI:456216"/>
        <dbReference type="EC" id="2.7.1.130"/>
    </reaction>
</comment>
<evidence type="ECO:0000256" key="5">
    <source>
        <dbReference type="ARBA" id="ARBA00022516"/>
    </source>
</evidence>
<keyword evidence="14" id="KW-1133">Transmembrane helix</keyword>
<dbReference type="HAMAP" id="MF_00409">
    <property type="entry name" value="LpxK"/>
    <property type="match status" value="1"/>
</dbReference>
<protein>
    <recommendedName>
        <fullName evidence="4 13">Tetraacyldisaccharide 4'-kinase</fullName>
        <ecNumber evidence="3 13">2.7.1.130</ecNumber>
    </recommendedName>
    <alternativeName>
        <fullName evidence="12 13">Lipid A 4'-kinase</fullName>
    </alternativeName>
</protein>
<dbReference type="GO" id="GO:0009029">
    <property type="term" value="F:lipid-A 4'-kinase activity"/>
    <property type="evidence" value="ECO:0007669"/>
    <property type="project" value="UniProtKB-UniRule"/>
</dbReference>
<dbReference type="GO" id="GO:0005886">
    <property type="term" value="C:plasma membrane"/>
    <property type="evidence" value="ECO:0007669"/>
    <property type="project" value="TreeGrafter"/>
</dbReference>
<evidence type="ECO:0000256" key="10">
    <source>
        <dbReference type="ARBA" id="ARBA00022840"/>
    </source>
</evidence>
<proteinExistence type="inferred from homology"/>
<gene>
    <name evidence="13 15" type="primary">lpxK</name>
    <name evidence="15" type="ORF">COW11_01150</name>
</gene>
<accession>A0A2J0LI17</accession>
<keyword evidence="14" id="KW-0472">Membrane</keyword>
<evidence type="ECO:0000313" key="16">
    <source>
        <dbReference type="Proteomes" id="UP000231267"/>
    </source>
</evidence>
<feature type="binding site" evidence="13">
    <location>
        <begin position="70"/>
        <end position="77"/>
    </location>
    <ligand>
        <name>ATP</name>
        <dbReference type="ChEBI" id="CHEBI:30616"/>
    </ligand>
</feature>
<organism evidence="15 16">
    <name type="scientific">Candidatus Taenaricola geysiri</name>
    <dbReference type="NCBI Taxonomy" id="1974752"/>
    <lineage>
        <taxon>Bacteria</taxon>
        <taxon>Pseudomonadati</taxon>
        <taxon>Candidatus Omnitrophota</taxon>
        <taxon>Candidatus Taenaricola</taxon>
    </lineage>
</organism>
<dbReference type="UniPathway" id="UPA00359">
    <property type="reaction ID" value="UER00482"/>
</dbReference>
<comment type="function">
    <text evidence="1 13">Transfers the gamma-phosphate of ATP to the 4'-position of a tetraacyldisaccharide 1-phosphate intermediate (termed DS-1-P) to form tetraacyldisaccharide 1,4'-bis-phosphate (lipid IVA).</text>
</comment>
<keyword evidence="9 13" id="KW-0418">Kinase</keyword>
<dbReference type="GO" id="GO:0009245">
    <property type="term" value="P:lipid A biosynthetic process"/>
    <property type="evidence" value="ECO:0007669"/>
    <property type="project" value="UniProtKB-UniRule"/>
</dbReference>
<dbReference type="PANTHER" id="PTHR42724">
    <property type="entry name" value="TETRAACYLDISACCHARIDE 4'-KINASE"/>
    <property type="match status" value="1"/>
</dbReference>
<dbReference type="AlphaFoldDB" id="A0A2J0LI17"/>
<feature type="transmembrane region" description="Helical" evidence="14">
    <location>
        <begin position="21"/>
        <end position="41"/>
    </location>
</feature>
<dbReference type="InterPro" id="IPR003758">
    <property type="entry name" value="LpxK"/>
</dbReference>
<dbReference type="EMBL" id="PFGP01000026">
    <property type="protein sequence ID" value="PIW66839.1"/>
    <property type="molecule type" value="Genomic_DNA"/>
</dbReference>
<evidence type="ECO:0000256" key="7">
    <source>
        <dbReference type="ARBA" id="ARBA00022679"/>
    </source>
</evidence>
<dbReference type="EC" id="2.7.1.130" evidence="3 13"/>
<comment type="similarity">
    <text evidence="13">Belongs to the LpxK family.</text>
</comment>
<comment type="caution">
    <text evidence="15">The sequence shown here is derived from an EMBL/GenBank/DDBJ whole genome shotgun (WGS) entry which is preliminary data.</text>
</comment>
<dbReference type="PANTHER" id="PTHR42724:SF1">
    <property type="entry name" value="TETRAACYLDISACCHARIDE 4'-KINASE, MITOCHONDRIAL-RELATED"/>
    <property type="match status" value="1"/>
</dbReference>
<keyword evidence="5 13" id="KW-0444">Lipid biosynthesis</keyword>
<evidence type="ECO:0000256" key="13">
    <source>
        <dbReference type="HAMAP-Rule" id="MF_00409"/>
    </source>
</evidence>
<evidence type="ECO:0000256" key="8">
    <source>
        <dbReference type="ARBA" id="ARBA00022741"/>
    </source>
</evidence>
<dbReference type="GO" id="GO:0009244">
    <property type="term" value="P:lipopolysaccharide core region biosynthetic process"/>
    <property type="evidence" value="ECO:0007669"/>
    <property type="project" value="TreeGrafter"/>
</dbReference>
<name>A0A2J0LI17_9BACT</name>